<dbReference type="SMART" id="SM00353">
    <property type="entry name" value="HLH"/>
    <property type="match status" value="1"/>
</dbReference>
<dbReference type="InterPro" id="IPR036638">
    <property type="entry name" value="HLH_DNA-bd_sf"/>
</dbReference>
<reference evidence="9 11" key="3">
    <citation type="submission" date="2017-11" db="EMBL/GenBank/DDBJ databases">
        <title>De-novo sequencing of pomegranate (Punica granatum L.) genome.</title>
        <authorList>
            <person name="Akparov Z."/>
            <person name="Amiraslanov A."/>
            <person name="Hajiyeva S."/>
            <person name="Abbasov M."/>
            <person name="Kaur K."/>
            <person name="Hamwieh A."/>
            <person name="Solovyev V."/>
            <person name="Salamov A."/>
            <person name="Braich B."/>
            <person name="Kosarev P."/>
            <person name="Mahmoud A."/>
            <person name="Hajiyev E."/>
            <person name="Babayeva S."/>
            <person name="Izzatullayeva V."/>
            <person name="Mammadov A."/>
            <person name="Mammadov A."/>
            <person name="Sharifova S."/>
            <person name="Ojaghi J."/>
            <person name="Eynullazada K."/>
            <person name="Bayramov B."/>
            <person name="Abdulazimova A."/>
            <person name="Shahmuradov I."/>
        </authorList>
    </citation>
    <scope>NUCLEOTIDE SEQUENCE [LARGE SCALE GENOMIC DNA]</scope>
    <source>
        <strain evidence="9">AG2017</strain>
        <strain evidence="11">cv. AG2017</strain>
        <tissue evidence="9">Leaf</tissue>
    </source>
</reference>
<evidence type="ECO:0000313" key="10">
    <source>
        <dbReference type="Proteomes" id="UP000197138"/>
    </source>
</evidence>
<evidence type="ECO:0000256" key="3">
    <source>
        <dbReference type="ARBA" id="ARBA00023125"/>
    </source>
</evidence>
<dbReference type="EMBL" id="MTKT01002534">
    <property type="protein sequence ID" value="OWM77561.1"/>
    <property type="molecule type" value="Genomic_DNA"/>
</dbReference>
<dbReference type="SUPFAM" id="SSF47459">
    <property type="entry name" value="HLH, helix-loop-helix DNA-binding domain"/>
    <property type="match status" value="1"/>
</dbReference>
<reference evidence="10" key="1">
    <citation type="journal article" date="2017" name="Plant J.">
        <title>The pomegranate (Punica granatum L.) genome and the genomics of punicalagin biosynthesis.</title>
        <authorList>
            <person name="Qin G."/>
            <person name="Xu C."/>
            <person name="Ming R."/>
            <person name="Tang H."/>
            <person name="Guyot R."/>
            <person name="Kramer E.M."/>
            <person name="Hu Y."/>
            <person name="Yi X."/>
            <person name="Qi Y."/>
            <person name="Xu X."/>
            <person name="Gao Z."/>
            <person name="Pan H."/>
            <person name="Jian J."/>
            <person name="Tian Y."/>
            <person name="Yue Z."/>
            <person name="Xu Y."/>
        </authorList>
    </citation>
    <scope>NUCLEOTIDE SEQUENCE [LARGE SCALE GENOMIC DNA]</scope>
    <source>
        <strain evidence="10">cv. Dabenzi</strain>
    </source>
</reference>
<dbReference type="Proteomes" id="UP000233551">
    <property type="component" value="Unassembled WGS sequence"/>
</dbReference>
<dbReference type="GO" id="GO:0003677">
    <property type="term" value="F:DNA binding"/>
    <property type="evidence" value="ECO:0007669"/>
    <property type="project" value="UniProtKB-KW"/>
</dbReference>
<dbReference type="Pfam" id="PF00010">
    <property type="entry name" value="HLH"/>
    <property type="match status" value="1"/>
</dbReference>
<evidence type="ECO:0000313" key="9">
    <source>
        <dbReference type="EMBL" id="PKI58530.1"/>
    </source>
</evidence>
<feature type="region of interest" description="Disordered" evidence="6">
    <location>
        <begin position="301"/>
        <end position="332"/>
    </location>
</feature>
<keyword evidence="3" id="KW-0238">DNA-binding</keyword>
<dbReference type="InterPro" id="IPR045843">
    <property type="entry name" value="IND-like"/>
</dbReference>
<evidence type="ECO:0000256" key="6">
    <source>
        <dbReference type="SAM" id="MobiDB-lite"/>
    </source>
</evidence>
<accession>A0A218WZA1</accession>
<keyword evidence="2" id="KW-0805">Transcription regulation</keyword>
<dbReference type="GO" id="GO:0046983">
    <property type="term" value="F:protein dimerization activity"/>
    <property type="evidence" value="ECO:0007669"/>
    <property type="project" value="InterPro"/>
</dbReference>
<dbReference type="STRING" id="22663.A0A218WZA1"/>
<comment type="subcellular location">
    <subcellularLocation>
        <location evidence="1">Nucleus</location>
    </subcellularLocation>
</comment>
<organism evidence="8 10">
    <name type="scientific">Punica granatum</name>
    <name type="common">Pomegranate</name>
    <dbReference type="NCBI Taxonomy" id="22663"/>
    <lineage>
        <taxon>Eukaryota</taxon>
        <taxon>Viridiplantae</taxon>
        <taxon>Streptophyta</taxon>
        <taxon>Embryophyta</taxon>
        <taxon>Tracheophyta</taxon>
        <taxon>Spermatophyta</taxon>
        <taxon>Magnoliopsida</taxon>
        <taxon>eudicotyledons</taxon>
        <taxon>Gunneridae</taxon>
        <taxon>Pentapetalae</taxon>
        <taxon>rosids</taxon>
        <taxon>malvids</taxon>
        <taxon>Myrtales</taxon>
        <taxon>Lythraceae</taxon>
        <taxon>Punica</taxon>
    </lineage>
</organism>
<proteinExistence type="predicted"/>
<evidence type="ECO:0000256" key="4">
    <source>
        <dbReference type="ARBA" id="ARBA00023163"/>
    </source>
</evidence>
<comment type="caution">
    <text evidence="8">The sequence shown here is derived from an EMBL/GenBank/DDBJ whole genome shotgun (WGS) entry which is preliminary data.</text>
</comment>
<keyword evidence="4" id="KW-0804">Transcription</keyword>
<dbReference type="GeneID" id="116189738"/>
<evidence type="ECO:0000313" key="8">
    <source>
        <dbReference type="EMBL" id="OWM77561.1"/>
    </source>
</evidence>
<dbReference type="EMBL" id="PGOL01001367">
    <property type="protein sequence ID" value="PKI58530.1"/>
    <property type="molecule type" value="Genomic_DNA"/>
</dbReference>
<evidence type="ECO:0000256" key="5">
    <source>
        <dbReference type="ARBA" id="ARBA00023242"/>
    </source>
</evidence>
<dbReference type="Proteomes" id="UP000197138">
    <property type="component" value="Unassembled WGS sequence"/>
</dbReference>
<protein>
    <recommendedName>
        <fullName evidence="7">BHLH domain-containing protein</fullName>
    </recommendedName>
</protein>
<dbReference type="GO" id="GO:0005634">
    <property type="term" value="C:nucleus"/>
    <property type="evidence" value="ECO:0007669"/>
    <property type="project" value="UniProtKB-SubCell"/>
</dbReference>
<feature type="region of interest" description="Disordered" evidence="6">
    <location>
        <begin position="233"/>
        <end position="268"/>
    </location>
</feature>
<evidence type="ECO:0000259" key="7">
    <source>
        <dbReference type="PROSITE" id="PS50888"/>
    </source>
</evidence>
<dbReference type="PROSITE" id="PS50888">
    <property type="entry name" value="BHLH"/>
    <property type="match status" value="1"/>
</dbReference>
<dbReference type="OrthoDB" id="1921534at2759"/>
<evidence type="ECO:0000313" key="11">
    <source>
        <dbReference type="Proteomes" id="UP000233551"/>
    </source>
</evidence>
<name>A0A218WZA1_PUNGR</name>
<dbReference type="InterPro" id="IPR011598">
    <property type="entry name" value="bHLH_dom"/>
</dbReference>
<dbReference type="PANTHER" id="PTHR45914">
    <property type="entry name" value="TRANSCRIPTION FACTOR HEC3-RELATED"/>
    <property type="match status" value="1"/>
</dbReference>
<sequence>MALSSYPALNWPVVHDHFHGFIPIPPAAATEAPHQLEMPASAAAFPSYSNNAGAALSVVYNNRHSDVVKADPLFFNKGYFDYGITGDAQPADDYSCISSSYPDCYNYYSNYSTVDDLLDPAETYFSSPAADPLSLAGCYDMNYGDYHLQQQLLSGPGILGLHDYNEDAYADQFYQRQLPAAQPPKRHRPCYFDLPGNLLFPPGDTCPPAQLPVLHAIDGVSSNMTKAEEYIEHTRPRPRRVSAQSLAARERRKRISDKTQELGKLIPGGSKMNTAEMLQSAFNYVKFLQSQVQILQLMASSNPSQEDDLAEKPEKEEDEAEKGSSSPSLLRLVASPTVQEKLYKEESCIIPRSLAKALVHSHPHLPDLHQLL</sequence>
<gene>
    <name evidence="8" type="ORF">CDL15_Pgr016959</name>
    <name evidence="9" type="ORF">CRG98_021091</name>
</gene>
<dbReference type="GO" id="GO:0003700">
    <property type="term" value="F:DNA-binding transcription factor activity"/>
    <property type="evidence" value="ECO:0007669"/>
    <property type="project" value="InterPro"/>
</dbReference>
<dbReference type="AlphaFoldDB" id="A0A218WZA1"/>
<dbReference type="PANTHER" id="PTHR45914:SF24">
    <property type="entry name" value="BHLH DOMAIN-CONTAINING PROTEIN"/>
    <property type="match status" value="1"/>
</dbReference>
<evidence type="ECO:0000256" key="1">
    <source>
        <dbReference type="ARBA" id="ARBA00004123"/>
    </source>
</evidence>
<reference evidence="8" key="2">
    <citation type="submission" date="2017-06" db="EMBL/GenBank/DDBJ databases">
        <title>The pomegranate genome and the genomics of punicalagin biosynthesis.</title>
        <authorList>
            <person name="Xu C."/>
        </authorList>
    </citation>
    <scope>NUCLEOTIDE SEQUENCE [LARGE SCALE GENOMIC DNA]</scope>
    <source>
        <tissue evidence="8">Fresh leaf</tissue>
    </source>
</reference>
<keyword evidence="5" id="KW-0539">Nucleus</keyword>
<evidence type="ECO:0000256" key="2">
    <source>
        <dbReference type="ARBA" id="ARBA00023015"/>
    </source>
</evidence>
<dbReference type="Gene3D" id="4.10.280.10">
    <property type="entry name" value="Helix-loop-helix DNA-binding domain"/>
    <property type="match status" value="1"/>
</dbReference>
<feature type="domain" description="BHLH" evidence="7">
    <location>
        <begin position="239"/>
        <end position="288"/>
    </location>
</feature>
<keyword evidence="11" id="KW-1185">Reference proteome</keyword>